<proteinExistence type="predicted"/>
<keyword evidence="1" id="KW-0472">Membrane</keyword>
<comment type="caution">
    <text evidence="2">The sequence shown here is derived from an EMBL/GenBank/DDBJ whole genome shotgun (WGS) entry which is preliminary data.</text>
</comment>
<dbReference type="InterPro" id="IPR006597">
    <property type="entry name" value="Sel1-like"/>
</dbReference>
<protein>
    <submittedName>
        <fullName evidence="2">TPR repeat protein</fullName>
    </submittedName>
</protein>
<dbReference type="SUPFAM" id="SSF81901">
    <property type="entry name" value="HCP-like"/>
    <property type="match status" value="1"/>
</dbReference>
<sequence length="452" mass="48771">MSVAREDWLRAHGALWYGDARYRMAWFVLPQAVTCAVAGLCLALAAHGEWGRPATASKERLAELTALRDRAGKSGDRKAFEELSAAAARNQIDASTKLGTLYDPLTAPYFPKKPSPDDFSRATALYGPGAAAGELLAVTRLADVLLDPANSNGDLKRGCRLAQTWIDDPETLNRTITGEERLTVKLAKCYVHPESGLPQNPVRAGELVTAVLWRKHRPTIDAFINNLGAQDPALVTGIQRHLAEQGRYIGLVDGRANPALITALQVEAGIKDTVATPRPEPRRVTPSGPDPEVRALAGAARTDRQALARLKSLAESGNADALIFYADLFNPVSNKGEVFAPDAQVAVAYYERAAAAGQGRAASQAAAIYDEGWGNVAKDPKKAAALAIQAVDLKDYQMEFWLLFEEGSSWSGAFWGALQAELKARGFYTLPVENKRNPAVITAVRAYLKARS</sequence>
<dbReference type="RefSeq" id="WP_230365035.1">
    <property type="nucleotide sequence ID" value="NZ_JAJALK010000001.1"/>
</dbReference>
<evidence type="ECO:0000313" key="3">
    <source>
        <dbReference type="Proteomes" id="UP001223420"/>
    </source>
</evidence>
<keyword evidence="1" id="KW-0812">Transmembrane</keyword>
<dbReference type="Proteomes" id="UP001223420">
    <property type="component" value="Unassembled WGS sequence"/>
</dbReference>
<keyword evidence="1" id="KW-1133">Transmembrane helix</keyword>
<dbReference type="InterPro" id="IPR011990">
    <property type="entry name" value="TPR-like_helical_dom_sf"/>
</dbReference>
<reference evidence="2" key="1">
    <citation type="submission" date="2023-07" db="EMBL/GenBank/DDBJ databases">
        <title>Genomic Encyclopedia of Type Strains, Phase IV (KMG-IV): sequencing the most valuable type-strain genomes for metagenomic binning, comparative biology and taxonomic classification.</title>
        <authorList>
            <person name="Goeker M."/>
        </authorList>
    </citation>
    <scope>NUCLEOTIDE SEQUENCE</scope>
    <source>
        <strain evidence="2">DSM 19569</strain>
    </source>
</reference>
<dbReference type="AlphaFoldDB" id="A0AAJ1WUA6"/>
<dbReference type="SMART" id="SM00671">
    <property type="entry name" value="SEL1"/>
    <property type="match status" value="2"/>
</dbReference>
<dbReference type="Gene3D" id="1.25.40.10">
    <property type="entry name" value="Tetratricopeptide repeat domain"/>
    <property type="match status" value="2"/>
</dbReference>
<organism evidence="2 3">
    <name type="scientific">Methylobacterium brachiatum</name>
    <dbReference type="NCBI Taxonomy" id="269660"/>
    <lineage>
        <taxon>Bacteria</taxon>
        <taxon>Pseudomonadati</taxon>
        <taxon>Pseudomonadota</taxon>
        <taxon>Alphaproteobacteria</taxon>
        <taxon>Hyphomicrobiales</taxon>
        <taxon>Methylobacteriaceae</taxon>
        <taxon>Methylobacterium</taxon>
    </lineage>
</organism>
<feature type="transmembrane region" description="Helical" evidence="1">
    <location>
        <begin position="24"/>
        <end position="45"/>
    </location>
</feature>
<name>A0AAJ1WUA6_9HYPH</name>
<gene>
    <name evidence="2" type="ORF">QO001_000298</name>
</gene>
<evidence type="ECO:0000256" key="1">
    <source>
        <dbReference type="SAM" id="Phobius"/>
    </source>
</evidence>
<evidence type="ECO:0000313" key="2">
    <source>
        <dbReference type="EMBL" id="MDQ0541390.1"/>
    </source>
</evidence>
<accession>A0AAJ1WUA6</accession>
<dbReference type="EMBL" id="JAUSWL010000001">
    <property type="protein sequence ID" value="MDQ0541390.1"/>
    <property type="molecule type" value="Genomic_DNA"/>
</dbReference>